<evidence type="ECO:0000256" key="2">
    <source>
        <dbReference type="ARBA" id="ARBA00006555"/>
    </source>
</evidence>
<dbReference type="EMBL" id="VTWU01000005">
    <property type="protein sequence ID" value="KAA9331548.1"/>
    <property type="molecule type" value="Genomic_DNA"/>
</dbReference>
<dbReference type="GO" id="GO:0098797">
    <property type="term" value="C:plasma membrane protein complex"/>
    <property type="evidence" value="ECO:0007669"/>
    <property type="project" value="TreeGrafter"/>
</dbReference>
<dbReference type="PROSITE" id="PS52015">
    <property type="entry name" value="TONB_CTD"/>
    <property type="match status" value="1"/>
</dbReference>
<evidence type="ECO:0000313" key="11">
    <source>
        <dbReference type="EMBL" id="KAA9331548.1"/>
    </source>
</evidence>
<evidence type="ECO:0000259" key="10">
    <source>
        <dbReference type="PROSITE" id="PS52015"/>
    </source>
</evidence>
<keyword evidence="6" id="KW-0812">Transmembrane</keyword>
<keyword evidence="3" id="KW-0813">Transport</keyword>
<dbReference type="InterPro" id="IPR037682">
    <property type="entry name" value="TonB_C"/>
</dbReference>
<proteinExistence type="inferred from homology"/>
<dbReference type="GO" id="GO:0030288">
    <property type="term" value="C:outer membrane-bounded periplasmic space"/>
    <property type="evidence" value="ECO:0007669"/>
    <property type="project" value="InterPro"/>
</dbReference>
<protein>
    <submittedName>
        <fullName evidence="11">Energy transducer TonB</fullName>
    </submittedName>
</protein>
<dbReference type="PANTHER" id="PTHR33446">
    <property type="entry name" value="PROTEIN TONB-RELATED"/>
    <property type="match status" value="1"/>
</dbReference>
<dbReference type="InterPro" id="IPR003538">
    <property type="entry name" value="TonB"/>
</dbReference>
<organism evidence="11 12">
    <name type="scientific">Hymenobacter busanensis</name>
    <dbReference type="NCBI Taxonomy" id="2607656"/>
    <lineage>
        <taxon>Bacteria</taxon>
        <taxon>Pseudomonadati</taxon>
        <taxon>Bacteroidota</taxon>
        <taxon>Cytophagia</taxon>
        <taxon>Cytophagales</taxon>
        <taxon>Hymenobacteraceae</taxon>
        <taxon>Hymenobacter</taxon>
    </lineage>
</organism>
<evidence type="ECO:0000256" key="3">
    <source>
        <dbReference type="ARBA" id="ARBA00022448"/>
    </source>
</evidence>
<keyword evidence="4" id="KW-1003">Cell membrane</keyword>
<reference evidence="11 12" key="1">
    <citation type="submission" date="2019-09" db="EMBL/GenBank/DDBJ databases">
        <title>Genome sequence of Hymenobacter sp. M3.</title>
        <authorList>
            <person name="Srinivasan S."/>
        </authorList>
    </citation>
    <scope>NUCLEOTIDE SEQUENCE [LARGE SCALE GENOMIC DNA]</scope>
    <source>
        <strain evidence="11 12">M3</strain>
    </source>
</reference>
<dbReference type="InterPro" id="IPR051045">
    <property type="entry name" value="TonB-dependent_transducer"/>
</dbReference>
<name>A0A7L5A2M7_9BACT</name>
<dbReference type="SUPFAM" id="SSF74653">
    <property type="entry name" value="TolA/TonB C-terminal domain"/>
    <property type="match status" value="1"/>
</dbReference>
<dbReference type="InterPro" id="IPR006260">
    <property type="entry name" value="TonB/TolA_C"/>
</dbReference>
<keyword evidence="7" id="KW-0653">Protein transport</keyword>
<dbReference type="RefSeq" id="WP_151079726.1">
    <property type="nucleotide sequence ID" value="NZ_CP047647.1"/>
</dbReference>
<dbReference type="Pfam" id="PF03544">
    <property type="entry name" value="TonB_C"/>
    <property type="match status" value="1"/>
</dbReference>
<comment type="similarity">
    <text evidence="2">Belongs to the TonB family.</text>
</comment>
<dbReference type="Proteomes" id="UP000326380">
    <property type="component" value="Unassembled WGS sequence"/>
</dbReference>
<dbReference type="PRINTS" id="PR01374">
    <property type="entry name" value="TONBPROTEIN"/>
</dbReference>
<dbReference type="NCBIfam" id="TIGR01352">
    <property type="entry name" value="tonB_Cterm"/>
    <property type="match status" value="1"/>
</dbReference>
<evidence type="ECO:0000256" key="9">
    <source>
        <dbReference type="ARBA" id="ARBA00023136"/>
    </source>
</evidence>
<evidence type="ECO:0000256" key="1">
    <source>
        <dbReference type="ARBA" id="ARBA00004383"/>
    </source>
</evidence>
<evidence type="ECO:0000256" key="7">
    <source>
        <dbReference type="ARBA" id="ARBA00022927"/>
    </source>
</evidence>
<sequence length="272" mass="29474">MQTTNLQTASLDDIVFEGRNKEYGAYQLRQLYARHLQRALFIALSLCLLLLGGLFGVQYLKPEKMVVVPEIPLGDGVVLTQVVLPEIHQTAATAPVTVRSVRVEVPTHVIRDDKATTKNVVEERPTVVDDNELTTIGPATPGVANGPGGPGTAVAGPPTVVAPPAKPDIFISVEVMPEFVGGQPAMMEYLQKHLHYPRQALSNQIEGKVFVSFTVDATGAITDVEVLKGLGYGTDEEAARVIGSMPRWEPGRQNNRAVAVRYTLPISFHFAK</sequence>
<dbReference type="GO" id="GO:0015031">
    <property type="term" value="P:protein transport"/>
    <property type="evidence" value="ECO:0007669"/>
    <property type="project" value="UniProtKB-KW"/>
</dbReference>
<feature type="domain" description="TonB C-terminal" evidence="10">
    <location>
        <begin position="181"/>
        <end position="272"/>
    </location>
</feature>
<dbReference type="PANTHER" id="PTHR33446:SF2">
    <property type="entry name" value="PROTEIN TONB"/>
    <property type="match status" value="1"/>
</dbReference>
<dbReference type="GO" id="GO:0031992">
    <property type="term" value="F:energy transducer activity"/>
    <property type="evidence" value="ECO:0007669"/>
    <property type="project" value="InterPro"/>
</dbReference>
<evidence type="ECO:0000256" key="6">
    <source>
        <dbReference type="ARBA" id="ARBA00022692"/>
    </source>
</evidence>
<dbReference type="GO" id="GO:0055085">
    <property type="term" value="P:transmembrane transport"/>
    <property type="evidence" value="ECO:0007669"/>
    <property type="project" value="InterPro"/>
</dbReference>
<gene>
    <name evidence="11" type="ORF">F0P96_15020</name>
</gene>
<keyword evidence="12" id="KW-1185">Reference proteome</keyword>
<comment type="caution">
    <text evidence="11">The sequence shown here is derived from an EMBL/GenBank/DDBJ whole genome shotgun (WGS) entry which is preliminary data.</text>
</comment>
<evidence type="ECO:0000313" key="12">
    <source>
        <dbReference type="Proteomes" id="UP000326380"/>
    </source>
</evidence>
<dbReference type="AlphaFoldDB" id="A0A7L5A2M7"/>
<dbReference type="Gene3D" id="3.30.1150.10">
    <property type="match status" value="1"/>
</dbReference>
<evidence type="ECO:0000256" key="4">
    <source>
        <dbReference type="ARBA" id="ARBA00022475"/>
    </source>
</evidence>
<keyword evidence="9" id="KW-0472">Membrane</keyword>
<accession>A0A7L5A2M7</accession>
<keyword evidence="5" id="KW-0997">Cell inner membrane</keyword>
<evidence type="ECO:0000256" key="8">
    <source>
        <dbReference type="ARBA" id="ARBA00022989"/>
    </source>
</evidence>
<comment type="subcellular location">
    <subcellularLocation>
        <location evidence="1">Cell inner membrane</location>
        <topology evidence="1">Single-pass membrane protein</topology>
        <orientation evidence="1">Periplasmic side</orientation>
    </subcellularLocation>
</comment>
<keyword evidence="8" id="KW-1133">Transmembrane helix</keyword>
<evidence type="ECO:0000256" key="5">
    <source>
        <dbReference type="ARBA" id="ARBA00022519"/>
    </source>
</evidence>
<dbReference type="GO" id="GO:0015891">
    <property type="term" value="P:siderophore transport"/>
    <property type="evidence" value="ECO:0007669"/>
    <property type="project" value="InterPro"/>
</dbReference>